<keyword evidence="5" id="KW-1185">Reference proteome</keyword>
<dbReference type="PANTHER" id="PTHR43479">
    <property type="entry name" value="ACREF/ENVCD OPERON REPRESSOR-RELATED"/>
    <property type="match status" value="1"/>
</dbReference>
<keyword evidence="1 2" id="KW-0238">DNA-binding</keyword>
<accession>A0A327WNW5</accession>
<dbReference type="InterPro" id="IPR001647">
    <property type="entry name" value="HTH_TetR"/>
</dbReference>
<dbReference type="Gene3D" id="1.10.357.10">
    <property type="entry name" value="Tetracycline Repressor, domain 2"/>
    <property type="match status" value="1"/>
</dbReference>
<dbReference type="EMBL" id="QLMC01000016">
    <property type="protein sequence ID" value="RAJ90026.1"/>
    <property type="molecule type" value="Genomic_DNA"/>
</dbReference>
<evidence type="ECO:0000259" key="3">
    <source>
        <dbReference type="PROSITE" id="PS50977"/>
    </source>
</evidence>
<dbReference type="Pfam" id="PF13972">
    <property type="entry name" value="TetR"/>
    <property type="match status" value="1"/>
</dbReference>
<dbReference type="PRINTS" id="PR00455">
    <property type="entry name" value="HTHTETR"/>
</dbReference>
<organism evidence="4 5">
    <name type="scientific">Larkinella arboricola</name>
    <dbReference type="NCBI Taxonomy" id="643671"/>
    <lineage>
        <taxon>Bacteria</taxon>
        <taxon>Pseudomonadati</taxon>
        <taxon>Bacteroidota</taxon>
        <taxon>Cytophagia</taxon>
        <taxon>Cytophagales</taxon>
        <taxon>Spirosomataceae</taxon>
        <taxon>Larkinella</taxon>
    </lineage>
</organism>
<dbReference type="AlphaFoldDB" id="A0A327WNW5"/>
<gene>
    <name evidence="4" type="ORF">LX87_05552</name>
</gene>
<name>A0A327WNW5_LARAB</name>
<sequence>MVMNKAEKIVAKALEMFNERGIEYVSLRELATELGIRVGNITYYFPTKDDLVNRLAQDLSRLNEQIILQEPASLFSFLERFQKIFENHVQYRCLLLSFVHLMHQNKVLSEAYKETEKKRYLSIVTNLSSLQERGYLILEADRNFLVSVFSLTVRFWISEASLSFAHRSAAEQIRQYVTLLAKLLMPYATEKGQAEIRQFLVSLGH</sequence>
<evidence type="ECO:0000313" key="4">
    <source>
        <dbReference type="EMBL" id="RAJ90026.1"/>
    </source>
</evidence>
<dbReference type="Proteomes" id="UP000248790">
    <property type="component" value="Unassembled WGS sequence"/>
</dbReference>
<reference evidence="4 5" key="1">
    <citation type="submission" date="2018-06" db="EMBL/GenBank/DDBJ databases">
        <title>Genomic Encyclopedia of Archaeal and Bacterial Type Strains, Phase II (KMG-II): from individual species to whole genera.</title>
        <authorList>
            <person name="Goeker M."/>
        </authorList>
    </citation>
    <scope>NUCLEOTIDE SEQUENCE [LARGE SCALE GENOMIC DNA]</scope>
    <source>
        <strain evidence="4 5">DSM 21851</strain>
    </source>
</reference>
<dbReference type="GO" id="GO:0003677">
    <property type="term" value="F:DNA binding"/>
    <property type="evidence" value="ECO:0007669"/>
    <property type="project" value="UniProtKB-UniRule"/>
</dbReference>
<dbReference type="Pfam" id="PF00440">
    <property type="entry name" value="TetR_N"/>
    <property type="match status" value="1"/>
</dbReference>
<dbReference type="SUPFAM" id="SSF46689">
    <property type="entry name" value="Homeodomain-like"/>
    <property type="match status" value="1"/>
</dbReference>
<dbReference type="InterPro" id="IPR050624">
    <property type="entry name" value="HTH-type_Tx_Regulator"/>
</dbReference>
<proteinExistence type="predicted"/>
<dbReference type="InterPro" id="IPR025722">
    <property type="entry name" value="TetR"/>
</dbReference>
<feature type="DNA-binding region" description="H-T-H motif" evidence="2">
    <location>
        <begin position="26"/>
        <end position="45"/>
    </location>
</feature>
<dbReference type="PANTHER" id="PTHR43479:SF11">
    <property type="entry name" value="ACREF_ENVCD OPERON REPRESSOR-RELATED"/>
    <property type="match status" value="1"/>
</dbReference>
<evidence type="ECO:0000256" key="1">
    <source>
        <dbReference type="ARBA" id="ARBA00023125"/>
    </source>
</evidence>
<feature type="domain" description="HTH tetR-type" evidence="3">
    <location>
        <begin position="3"/>
        <end position="63"/>
    </location>
</feature>
<protein>
    <submittedName>
        <fullName evidence="4">TetR family transcriptional regulator</fullName>
    </submittedName>
</protein>
<dbReference type="OrthoDB" id="9785164at2"/>
<dbReference type="PROSITE" id="PS50977">
    <property type="entry name" value="HTH_TETR_2"/>
    <property type="match status" value="1"/>
</dbReference>
<comment type="caution">
    <text evidence="4">The sequence shown here is derived from an EMBL/GenBank/DDBJ whole genome shotgun (WGS) entry which is preliminary data.</text>
</comment>
<evidence type="ECO:0000313" key="5">
    <source>
        <dbReference type="Proteomes" id="UP000248790"/>
    </source>
</evidence>
<dbReference type="InterPro" id="IPR009057">
    <property type="entry name" value="Homeodomain-like_sf"/>
</dbReference>
<evidence type="ECO:0000256" key="2">
    <source>
        <dbReference type="PROSITE-ProRule" id="PRU00335"/>
    </source>
</evidence>